<dbReference type="Pfam" id="PF00067">
    <property type="entry name" value="p450"/>
    <property type="match status" value="1"/>
</dbReference>
<keyword evidence="10" id="KW-1133">Transmembrane helix</keyword>
<dbReference type="InterPro" id="IPR036396">
    <property type="entry name" value="Cyt_P450_sf"/>
</dbReference>
<proteinExistence type="inferred from homology"/>
<evidence type="ECO:0008006" key="13">
    <source>
        <dbReference type="Google" id="ProtNLM"/>
    </source>
</evidence>
<comment type="similarity">
    <text evidence="3">Belongs to the cytochrome P450 family.</text>
</comment>
<dbReference type="InterPro" id="IPR002401">
    <property type="entry name" value="Cyt_P450_E_grp-I"/>
</dbReference>
<dbReference type="GO" id="GO:0005506">
    <property type="term" value="F:iron ion binding"/>
    <property type="evidence" value="ECO:0007669"/>
    <property type="project" value="InterPro"/>
</dbReference>
<dbReference type="OrthoDB" id="10029320at2759"/>
<keyword evidence="12" id="KW-1185">Reference proteome</keyword>
<evidence type="ECO:0000256" key="3">
    <source>
        <dbReference type="ARBA" id="ARBA00010617"/>
    </source>
</evidence>
<evidence type="ECO:0000256" key="6">
    <source>
        <dbReference type="ARBA" id="ARBA00023002"/>
    </source>
</evidence>
<name>A0A0C9UTY6_SPHS4</name>
<evidence type="ECO:0000313" key="11">
    <source>
        <dbReference type="EMBL" id="KIJ32712.1"/>
    </source>
</evidence>
<dbReference type="PANTHER" id="PTHR24305:SF166">
    <property type="entry name" value="CYTOCHROME P450 12A4, MITOCHONDRIAL-RELATED"/>
    <property type="match status" value="1"/>
</dbReference>
<feature type="binding site" description="axial binding residue" evidence="9">
    <location>
        <position position="479"/>
    </location>
    <ligand>
        <name>heme</name>
        <dbReference type="ChEBI" id="CHEBI:30413"/>
    </ligand>
    <ligandPart>
        <name>Fe</name>
        <dbReference type="ChEBI" id="CHEBI:18248"/>
    </ligandPart>
</feature>
<dbReference type="GO" id="GO:0020037">
    <property type="term" value="F:heme binding"/>
    <property type="evidence" value="ECO:0007669"/>
    <property type="project" value="InterPro"/>
</dbReference>
<keyword evidence="4 9" id="KW-0349">Heme</keyword>
<keyword evidence="5 9" id="KW-0479">Metal-binding</keyword>
<comment type="cofactor">
    <cofactor evidence="1 9">
        <name>heme</name>
        <dbReference type="ChEBI" id="CHEBI:30413"/>
    </cofactor>
</comment>
<evidence type="ECO:0000256" key="2">
    <source>
        <dbReference type="ARBA" id="ARBA00005179"/>
    </source>
</evidence>
<dbReference type="GO" id="GO:0016705">
    <property type="term" value="F:oxidoreductase activity, acting on paired donors, with incorporation or reduction of molecular oxygen"/>
    <property type="evidence" value="ECO:0007669"/>
    <property type="project" value="InterPro"/>
</dbReference>
<evidence type="ECO:0000256" key="10">
    <source>
        <dbReference type="SAM" id="Phobius"/>
    </source>
</evidence>
<dbReference type="GO" id="GO:0004497">
    <property type="term" value="F:monooxygenase activity"/>
    <property type="evidence" value="ECO:0007669"/>
    <property type="project" value="UniProtKB-KW"/>
</dbReference>
<dbReference type="SUPFAM" id="SSF48264">
    <property type="entry name" value="Cytochrome P450"/>
    <property type="match status" value="1"/>
</dbReference>
<evidence type="ECO:0000256" key="8">
    <source>
        <dbReference type="ARBA" id="ARBA00023033"/>
    </source>
</evidence>
<gene>
    <name evidence="11" type="ORF">M422DRAFT_35753</name>
</gene>
<evidence type="ECO:0000256" key="7">
    <source>
        <dbReference type="ARBA" id="ARBA00023004"/>
    </source>
</evidence>
<dbReference type="Proteomes" id="UP000054279">
    <property type="component" value="Unassembled WGS sequence"/>
</dbReference>
<keyword evidence="6" id="KW-0560">Oxidoreductase</keyword>
<dbReference type="CDD" id="cd11069">
    <property type="entry name" value="CYP_FUM15-like"/>
    <property type="match status" value="1"/>
</dbReference>
<evidence type="ECO:0000256" key="1">
    <source>
        <dbReference type="ARBA" id="ARBA00001971"/>
    </source>
</evidence>
<dbReference type="InterPro" id="IPR050121">
    <property type="entry name" value="Cytochrome_P450_monoxygenase"/>
</dbReference>
<evidence type="ECO:0000256" key="5">
    <source>
        <dbReference type="ARBA" id="ARBA00022723"/>
    </source>
</evidence>
<dbReference type="EMBL" id="KN837223">
    <property type="protein sequence ID" value="KIJ32712.1"/>
    <property type="molecule type" value="Genomic_DNA"/>
</dbReference>
<feature type="transmembrane region" description="Helical" evidence="10">
    <location>
        <begin position="14"/>
        <end position="32"/>
    </location>
</feature>
<dbReference type="Gene3D" id="1.10.630.10">
    <property type="entry name" value="Cytochrome P450"/>
    <property type="match status" value="1"/>
</dbReference>
<accession>A0A0C9UTY6</accession>
<dbReference type="HOGENOM" id="CLU_001570_5_11_1"/>
<keyword evidence="10" id="KW-0812">Transmembrane</keyword>
<dbReference type="InterPro" id="IPR001128">
    <property type="entry name" value="Cyt_P450"/>
</dbReference>
<dbReference type="PANTHER" id="PTHR24305">
    <property type="entry name" value="CYTOCHROME P450"/>
    <property type="match status" value="1"/>
</dbReference>
<reference evidence="11 12" key="1">
    <citation type="submission" date="2014-06" db="EMBL/GenBank/DDBJ databases">
        <title>Evolutionary Origins and Diversification of the Mycorrhizal Mutualists.</title>
        <authorList>
            <consortium name="DOE Joint Genome Institute"/>
            <consortium name="Mycorrhizal Genomics Consortium"/>
            <person name="Kohler A."/>
            <person name="Kuo A."/>
            <person name="Nagy L.G."/>
            <person name="Floudas D."/>
            <person name="Copeland A."/>
            <person name="Barry K.W."/>
            <person name="Cichocki N."/>
            <person name="Veneault-Fourrey C."/>
            <person name="LaButti K."/>
            <person name="Lindquist E.A."/>
            <person name="Lipzen A."/>
            <person name="Lundell T."/>
            <person name="Morin E."/>
            <person name="Murat C."/>
            <person name="Riley R."/>
            <person name="Ohm R."/>
            <person name="Sun H."/>
            <person name="Tunlid A."/>
            <person name="Henrissat B."/>
            <person name="Grigoriev I.V."/>
            <person name="Hibbett D.S."/>
            <person name="Martin F."/>
        </authorList>
    </citation>
    <scope>NUCLEOTIDE SEQUENCE [LARGE SCALE GENOMIC DNA]</scope>
    <source>
        <strain evidence="11 12">SS14</strain>
    </source>
</reference>
<keyword evidence="8" id="KW-0503">Monooxygenase</keyword>
<keyword evidence="10" id="KW-0472">Membrane</keyword>
<evidence type="ECO:0000256" key="9">
    <source>
        <dbReference type="PIRSR" id="PIRSR602401-1"/>
    </source>
</evidence>
<sequence>MSSVIFNLFTPRDLYVVLGVAGVYAVIHQLWLRPILFSPLRKVPGPPFGHFLYGQFVNIMKAEAGVVQLEWAEKYGPTVRAVGPFGLERMIFVNQSALQRIMVSEWINYPRPDFMRNILGFVAGYGLLTVTGNEHKLMRRAMNPAFSLSNLMAQTDMYYPPLEGLIQILHKHIAAQPEPEKGTEVLVYNWMSKVTLDVICATAFGYHPDSVHNDNNELASAYHTLLDMQSGPNIAALIAFMTLIPGFDWFLRTKFAYKYSKYLFRGPHIRELQPLVESVHRIMDVSQQMLDEKLREADVKDSETKKDIMSLLVRARMNDTEDGYKMTDKDLMEQVLTFLGAGHETTASGLSWTLWLLATHPEYQDRLRAELLPVIEANPRPDYRTLKDLELLDGVIMESLRLFPPVPMTFRKVAQDDWVDGVFLPKGTLLYIPIRVVNTYEEIWGSDAKEFRPERWSNLPPTYNSTFSLLSFIAGPHSCIGRTMAIMEMKAIMAVIIAHFAFEPAYEGQAAKPTAAITMKPEDNLPLKVKAVGKLPLPL</sequence>
<comment type="pathway">
    <text evidence="2">Secondary metabolite biosynthesis.</text>
</comment>
<evidence type="ECO:0000313" key="12">
    <source>
        <dbReference type="Proteomes" id="UP000054279"/>
    </source>
</evidence>
<dbReference type="PRINTS" id="PR00385">
    <property type="entry name" value="P450"/>
</dbReference>
<evidence type="ECO:0000256" key="4">
    <source>
        <dbReference type="ARBA" id="ARBA00022617"/>
    </source>
</evidence>
<dbReference type="PRINTS" id="PR00463">
    <property type="entry name" value="EP450I"/>
</dbReference>
<organism evidence="11 12">
    <name type="scientific">Sphaerobolus stellatus (strain SS14)</name>
    <dbReference type="NCBI Taxonomy" id="990650"/>
    <lineage>
        <taxon>Eukaryota</taxon>
        <taxon>Fungi</taxon>
        <taxon>Dikarya</taxon>
        <taxon>Basidiomycota</taxon>
        <taxon>Agaricomycotina</taxon>
        <taxon>Agaricomycetes</taxon>
        <taxon>Phallomycetidae</taxon>
        <taxon>Geastrales</taxon>
        <taxon>Sphaerobolaceae</taxon>
        <taxon>Sphaerobolus</taxon>
    </lineage>
</organism>
<protein>
    <recommendedName>
        <fullName evidence="13">Cytochrome P450</fullName>
    </recommendedName>
</protein>
<dbReference type="AlphaFoldDB" id="A0A0C9UTY6"/>
<keyword evidence="7 9" id="KW-0408">Iron</keyword>